<reference evidence="4 5" key="1">
    <citation type="submission" date="2020-02" db="EMBL/GenBank/DDBJ databases">
        <title>Out from the shadows clarifying the taxonomy of the family Cryomorphaceae and related taxa by utilizing the GTDB taxonomic framework.</title>
        <authorList>
            <person name="Bowman J.P."/>
        </authorList>
    </citation>
    <scope>NUCLEOTIDE SEQUENCE [LARGE SCALE GENOMIC DNA]</scope>
    <source>
        <strain evidence="4 5">QSSC 1-22</strain>
    </source>
</reference>
<dbReference type="AlphaFoldDB" id="A0A7K3WVC6"/>
<dbReference type="NCBIfam" id="TIGR04183">
    <property type="entry name" value="Por_Secre_tail"/>
    <property type="match status" value="1"/>
</dbReference>
<evidence type="ECO:0000256" key="1">
    <source>
        <dbReference type="ARBA" id="ARBA00022729"/>
    </source>
</evidence>
<keyword evidence="5" id="KW-1185">Reference proteome</keyword>
<evidence type="ECO:0000313" key="4">
    <source>
        <dbReference type="EMBL" id="NEN25617.1"/>
    </source>
</evidence>
<evidence type="ECO:0000256" key="2">
    <source>
        <dbReference type="SAM" id="SignalP"/>
    </source>
</evidence>
<evidence type="ECO:0000313" key="5">
    <source>
        <dbReference type="Proteomes" id="UP000486602"/>
    </source>
</evidence>
<dbReference type="Pfam" id="PF18962">
    <property type="entry name" value="Por_Secre_tail"/>
    <property type="match status" value="1"/>
</dbReference>
<feature type="domain" description="Secretion system C-terminal sorting" evidence="3">
    <location>
        <begin position="249"/>
        <end position="318"/>
    </location>
</feature>
<keyword evidence="1 2" id="KW-0732">Signal</keyword>
<accession>A0A7K3WVC6</accession>
<gene>
    <name evidence="4" type="ORF">G3O08_19165</name>
</gene>
<feature type="signal peptide" evidence="2">
    <location>
        <begin position="1"/>
        <end position="18"/>
    </location>
</feature>
<dbReference type="InterPro" id="IPR026444">
    <property type="entry name" value="Secre_tail"/>
</dbReference>
<sequence>MKKSIFFILFLFAVQAMSGQDWPAPNSEWSYCVGGGAAGTIGIKPYIYSRDSIINDTTYAMIRPKFHYLGNSPYSDQDALDNDNMTFLRQSSDTIYRRVGETEYLFFMNGMDVGDTFTTYRSGSGSTNLFYCIPVLELEVIEVTTVIIEGEQYRRVSMEDVNFYELLFGGDSEPVLYHYIEGIGLENDFPYFNFGAFSGEGEPGVSCPYGVTEPIVESLFAYMNDDVNLVIFNCVPSNVSDYEAIQFSISPNPTNSLLRLEGLDDHAMRFEIYDSAGKQIDAGRLDDNLIDVSKVFPGLYLLVIISRDGEKGLRKFVVE</sequence>
<dbReference type="RefSeq" id="WP_163287067.1">
    <property type="nucleotide sequence ID" value="NZ_JAAGVY010000063.1"/>
</dbReference>
<dbReference type="Proteomes" id="UP000486602">
    <property type="component" value="Unassembled WGS sequence"/>
</dbReference>
<dbReference type="EMBL" id="JAAGVY010000063">
    <property type="protein sequence ID" value="NEN25617.1"/>
    <property type="molecule type" value="Genomic_DNA"/>
</dbReference>
<comment type="caution">
    <text evidence="4">The sequence shown here is derived from an EMBL/GenBank/DDBJ whole genome shotgun (WGS) entry which is preliminary data.</text>
</comment>
<organism evidence="4 5">
    <name type="scientific">Cryomorpha ignava</name>
    <dbReference type="NCBI Taxonomy" id="101383"/>
    <lineage>
        <taxon>Bacteria</taxon>
        <taxon>Pseudomonadati</taxon>
        <taxon>Bacteroidota</taxon>
        <taxon>Flavobacteriia</taxon>
        <taxon>Flavobacteriales</taxon>
        <taxon>Cryomorphaceae</taxon>
        <taxon>Cryomorpha</taxon>
    </lineage>
</organism>
<protein>
    <submittedName>
        <fullName evidence="4">T9SS type A sorting domain-containing protein</fullName>
    </submittedName>
</protein>
<evidence type="ECO:0000259" key="3">
    <source>
        <dbReference type="Pfam" id="PF18962"/>
    </source>
</evidence>
<name>A0A7K3WVC6_9FLAO</name>
<proteinExistence type="predicted"/>
<feature type="chain" id="PRO_5029884416" evidence="2">
    <location>
        <begin position="19"/>
        <end position="319"/>
    </location>
</feature>